<evidence type="ECO:0000256" key="4">
    <source>
        <dbReference type="ARBA" id="ARBA00022660"/>
    </source>
</evidence>
<dbReference type="PANTHER" id="PTHR13344">
    <property type="entry name" value="NADH-UBIQUINONE OXIDOREDUCTASE"/>
    <property type="match status" value="1"/>
</dbReference>
<keyword evidence="3 9" id="KW-0813">Transport</keyword>
<evidence type="ECO:0000256" key="1">
    <source>
        <dbReference type="ARBA" id="ARBA00003195"/>
    </source>
</evidence>
<feature type="region of interest" description="Disordered" evidence="10">
    <location>
        <begin position="1"/>
        <end position="22"/>
    </location>
</feature>
<evidence type="ECO:0000256" key="3">
    <source>
        <dbReference type="ARBA" id="ARBA00022448"/>
    </source>
</evidence>
<keyword evidence="5" id="KW-0677">Repeat</keyword>
<sequence length="157" mass="18083">MTTYRPTRVGNTNKPYVDPAPFPKDVPQVDELGVTSAPLKSGSFFIGSYCKPYTEDFMLCKAESQDPEHCLKEGRRVTRCAMDAISKIKATCLDEFTEHWKCLDFNNHGFEFCRKPEKTLNTCLFEKLQYRKEIPGSPEGQPQIHEKKNPIYGRIQR</sequence>
<dbReference type="EMBL" id="CALTRL010000177">
    <property type="protein sequence ID" value="CAH7666916.1"/>
    <property type="molecule type" value="Genomic_DNA"/>
</dbReference>
<feature type="region of interest" description="Disordered" evidence="10">
    <location>
        <begin position="135"/>
        <end position="157"/>
    </location>
</feature>
<organism evidence="12 13">
    <name type="scientific">Phakopsora pachyrhizi</name>
    <name type="common">Asian soybean rust disease fungus</name>
    <dbReference type="NCBI Taxonomy" id="170000"/>
    <lineage>
        <taxon>Eukaryota</taxon>
        <taxon>Fungi</taxon>
        <taxon>Dikarya</taxon>
        <taxon>Basidiomycota</taxon>
        <taxon>Pucciniomycotina</taxon>
        <taxon>Pucciniomycetes</taxon>
        <taxon>Pucciniales</taxon>
        <taxon>Phakopsoraceae</taxon>
        <taxon>Phakopsora</taxon>
    </lineage>
</organism>
<evidence type="ECO:0000256" key="6">
    <source>
        <dbReference type="ARBA" id="ARBA00022982"/>
    </source>
</evidence>
<keyword evidence="9" id="KW-0999">Mitochondrion inner membrane</keyword>
<keyword evidence="8" id="KW-1015">Disulfide bond</keyword>
<evidence type="ECO:0000313" key="11">
    <source>
        <dbReference type="EMBL" id="CAH7666916.1"/>
    </source>
</evidence>
<dbReference type="PROSITE" id="PS51808">
    <property type="entry name" value="CHCH"/>
    <property type="match status" value="1"/>
</dbReference>
<evidence type="ECO:0000256" key="5">
    <source>
        <dbReference type="ARBA" id="ARBA00022737"/>
    </source>
</evidence>
<evidence type="ECO:0000256" key="10">
    <source>
        <dbReference type="SAM" id="MobiDB-lite"/>
    </source>
</evidence>
<evidence type="ECO:0000256" key="8">
    <source>
        <dbReference type="ARBA" id="ARBA00023157"/>
    </source>
</evidence>
<protein>
    <recommendedName>
        <fullName evidence="9">NADH-ubiquinone oxidoreductase</fullName>
    </recommendedName>
</protein>
<dbReference type="PANTHER" id="PTHR13344:SF0">
    <property type="entry name" value="NADH DEHYDROGENASE [UBIQUINONE] 1 ALPHA SUBCOMPLEX SUBUNIT 8"/>
    <property type="match status" value="1"/>
</dbReference>
<evidence type="ECO:0000313" key="12">
    <source>
        <dbReference type="EMBL" id="CAH7676838.1"/>
    </source>
</evidence>
<keyword evidence="4 9" id="KW-0679">Respiratory chain</keyword>
<keyword evidence="13" id="KW-1185">Reference proteome</keyword>
<dbReference type="GO" id="GO:0005743">
    <property type="term" value="C:mitochondrial inner membrane"/>
    <property type="evidence" value="ECO:0007669"/>
    <property type="project" value="UniProtKB-SubCell"/>
</dbReference>
<comment type="function">
    <text evidence="1 9">Accessory subunit of the mitochondrial membrane respiratory chain NADH dehydrogenase (Complex I), that is believed not to be involved in catalysis. Complex I functions in the transfer of electrons from NADH to the respiratory chain. The immediate electron acceptor for the enzyme is believed to be ubiquinone.</text>
</comment>
<evidence type="ECO:0000256" key="2">
    <source>
        <dbReference type="ARBA" id="ARBA00010705"/>
    </source>
</evidence>
<keyword evidence="6 9" id="KW-0249">Electron transport</keyword>
<dbReference type="InterPro" id="IPR016680">
    <property type="entry name" value="NDUFA8"/>
</dbReference>
<evidence type="ECO:0000313" key="13">
    <source>
        <dbReference type="Proteomes" id="UP001153365"/>
    </source>
</evidence>
<comment type="caution">
    <text evidence="12">The sequence shown here is derived from an EMBL/GenBank/DDBJ whole genome shotgun (WGS) entry which is preliminary data.</text>
</comment>
<keyword evidence="9" id="KW-0472">Membrane</keyword>
<name>A0AAV0B448_PHAPC</name>
<dbReference type="GO" id="GO:0006120">
    <property type="term" value="P:mitochondrial electron transport, NADH to ubiquinone"/>
    <property type="evidence" value="ECO:0007669"/>
    <property type="project" value="InterPro"/>
</dbReference>
<dbReference type="PIRSF" id="PIRSF017016">
    <property type="entry name" value="NDUA8"/>
    <property type="match status" value="1"/>
</dbReference>
<reference evidence="12" key="1">
    <citation type="submission" date="2022-06" db="EMBL/GenBank/DDBJ databases">
        <authorList>
            <consortium name="SYNGENTA / RWTH Aachen University"/>
        </authorList>
    </citation>
    <scope>NUCLEOTIDE SEQUENCE</scope>
</reference>
<dbReference type="EMBL" id="CALTRL010002824">
    <property type="protein sequence ID" value="CAH7676838.1"/>
    <property type="molecule type" value="Genomic_DNA"/>
</dbReference>
<evidence type="ECO:0000256" key="9">
    <source>
        <dbReference type="PIRNR" id="PIRNR017016"/>
    </source>
</evidence>
<gene>
    <name evidence="12" type="ORF">PPACK8108_LOCUS11940</name>
    <name evidence="11" type="ORF">PPACK8108_LOCUS1280</name>
</gene>
<dbReference type="Proteomes" id="UP001153365">
    <property type="component" value="Unassembled WGS sequence"/>
</dbReference>
<proteinExistence type="inferred from homology"/>
<feature type="compositionally biased region" description="Polar residues" evidence="10">
    <location>
        <begin position="1"/>
        <end position="14"/>
    </location>
</feature>
<dbReference type="AlphaFoldDB" id="A0AAV0B448"/>
<comment type="similarity">
    <text evidence="2 9">Belongs to the complex I NDUFA8 subunit family.</text>
</comment>
<accession>A0AAV0B448</accession>
<evidence type="ECO:0000256" key="7">
    <source>
        <dbReference type="ARBA" id="ARBA00023128"/>
    </source>
</evidence>
<keyword evidence="7 9" id="KW-0496">Mitochondrion</keyword>
<comment type="subcellular location">
    <subcellularLocation>
        <location evidence="9">Mitochondrion inner membrane</location>
    </subcellularLocation>
</comment>